<organism evidence="1 2">
    <name type="scientific">Periplaneta americana</name>
    <name type="common">American cockroach</name>
    <name type="synonym">Blatta americana</name>
    <dbReference type="NCBI Taxonomy" id="6978"/>
    <lineage>
        <taxon>Eukaryota</taxon>
        <taxon>Metazoa</taxon>
        <taxon>Ecdysozoa</taxon>
        <taxon>Arthropoda</taxon>
        <taxon>Hexapoda</taxon>
        <taxon>Insecta</taxon>
        <taxon>Pterygota</taxon>
        <taxon>Neoptera</taxon>
        <taxon>Polyneoptera</taxon>
        <taxon>Dictyoptera</taxon>
        <taxon>Blattodea</taxon>
        <taxon>Blattoidea</taxon>
        <taxon>Blattidae</taxon>
        <taxon>Blattinae</taxon>
        <taxon>Periplaneta</taxon>
    </lineage>
</organism>
<dbReference type="PANTHER" id="PTHR45749:SF28">
    <property type="entry name" value="ZINC FINGER MYM-TYPE PROTEIN 1-LIKE-RELATED"/>
    <property type="match status" value="1"/>
</dbReference>
<dbReference type="EMBL" id="JAJSOF020000019">
    <property type="protein sequence ID" value="KAJ4438072.1"/>
    <property type="molecule type" value="Genomic_DNA"/>
</dbReference>
<proteinExistence type="predicted"/>
<reference evidence="1 2" key="1">
    <citation type="journal article" date="2022" name="Allergy">
        <title>Genome assembly and annotation of Periplaneta americana reveal a comprehensive cockroach allergen profile.</title>
        <authorList>
            <person name="Wang L."/>
            <person name="Xiong Q."/>
            <person name="Saelim N."/>
            <person name="Wang L."/>
            <person name="Nong W."/>
            <person name="Wan A.T."/>
            <person name="Shi M."/>
            <person name="Liu X."/>
            <person name="Cao Q."/>
            <person name="Hui J.H.L."/>
            <person name="Sookrung N."/>
            <person name="Leung T.F."/>
            <person name="Tungtrongchitr A."/>
            <person name="Tsui S.K.W."/>
        </authorList>
    </citation>
    <scope>NUCLEOTIDE SEQUENCE [LARGE SCALE GENOMIC DNA]</scope>
    <source>
        <strain evidence="1">PWHHKU_190912</strain>
    </source>
</reference>
<evidence type="ECO:0000313" key="1">
    <source>
        <dbReference type="EMBL" id="KAJ4438072.1"/>
    </source>
</evidence>
<dbReference type="PANTHER" id="PTHR45749">
    <property type="match status" value="1"/>
</dbReference>
<comment type="caution">
    <text evidence="1">The sequence shown here is derived from an EMBL/GenBank/DDBJ whole genome shotgun (WGS) entry which is preliminary data.</text>
</comment>
<gene>
    <name evidence="1" type="ORF">ANN_14011</name>
</gene>
<evidence type="ECO:0008006" key="3">
    <source>
        <dbReference type="Google" id="ProtNLM"/>
    </source>
</evidence>
<keyword evidence="2" id="KW-1185">Reference proteome</keyword>
<accession>A0ABQ8SV70</accession>
<evidence type="ECO:0000313" key="2">
    <source>
        <dbReference type="Proteomes" id="UP001148838"/>
    </source>
</evidence>
<dbReference type="Proteomes" id="UP001148838">
    <property type="component" value="Unassembled WGS sequence"/>
</dbReference>
<protein>
    <recommendedName>
        <fullName evidence="3">DUF4371 domain-containing protein</fullName>
    </recommendedName>
</protein>
<name>A0ABQ8SV70_PERAM</name>
<sequence>MIKNIKSEIEEAPFVAIVVDETSDCSNQSQLSTVLRYVDSTANVQERFIGFTNVSSGKTAAALFQHVEGVIAEYNVGSRVCGSSASTLADQVVMEFLVDKADDAEDVRSCAPGFGDYQVLVWGWSLALLELMQDDPPVSIGFTNVTIGLVQSSHNGSTQFRPSPIAFKDACVHPSATYLALHVATPMIFAMTTLHFLNADGPVPPATAHVVTAVVPMGTGIAGPATGTG</sequence>